<accession>A0A918MET7</accession>
<dbReference type="Gene3D" id="1.10.150.130">
    <property type="match status" value="1"/>
</dbReference>
<sequence length="102" mass="11647">MDSSINVHSVPRLGSRKLNSVTPIAVERFLDELEADGVGSNTHRPAKLEHRKAGEFREVPLPRSVREAMERYEEKHGTTKDGYLLRGPTGYYTEPTERRRGR</sequence>
<comment type="caution">
    <text evidence="3">The sequence shown here is derived from an EMBL/GenBank/DDBJ whole genome shotgun (WGS) entry which is preliminary data.</text>
</comment>
<name>A0A918MET7_9ACTN</name>
<keyword evidence="1" id="KW-0238">DNA-binding</keyword>
<dbReference type="AlphaFoldDB" id="A0A918MET7"/>
<evidence type="ECO:0000313" key="3">
    <source>
        <dbReference type="EMBL" id="GGV26484.1"/>
    </source>
</evidence>
<reference evidence="3" key="2">
    <citation type="submission" date="2020-09" db="EMBL/GenBank/DDBJ databases">
        <authorList>
            <person name="Sun Q."/>
            <person name="Ohkuma M."/>
        </authorList>
    </citation>
    <scope>NUCLEOTIDE SEQUENCE</scope>
    <source>
        <strain evidence="3">JCM 4369</strain>
    </source>
</reference>
<dbReference type="RefSeq" id="WP_229854715.1">
    <property type="nucleotide sequence ID" value="NZ_BMTD01000030.1"/>
</dbReference>
<dbReference type="GO" id="GO:0003677">
    <property type="term" value="F:DNA binding"/>
    <property type="evidence" value="ECO:0007669"/>
    <property type="project" value="UniProtKB-KW"/>
</dbReference>
<dbReference type="InterPro" id="IPR010998">
    <property type="entry name" value="Integrase_recombinase_N"/>
</dbReference>
<evidence type="ECO:0000256" key="2">
    <source>
        <dbReference type="SAM" id="MobiDB-lite"/>
    </source>
</evidence>
<dbReference type="EMBL" id="BMTD01000030">
    <property type="protein sequence ID" value="GGV26484.1"/>
    <property type="molecule type" value="Genomic_DNA"/>
</dbReference>
<dbReference type="Proteomes" id="UP000618795">
    <property type="component" value="Unassembled WGS sequence"/>
</dbReference>
<proteinExistence type="predicted"/>
<evidence type="ECO:0000313" key="4">
    <source>
        <dbReference type="Proteomes" id="UP000618795"/>
    </source>
</evidence>
<organism evidence="3 4">
    <name type="scientific">Streptomyces filipinensis</name>
    <dbReference type="NCBI Taxonomy" id="66887"/>
    <lineage>
        <taxon>Bacteria</taxon>
        <taxon>Bacillati</taxon>
        <taxon>Actinomycetota</taxon>
        <taxon>Actinomycetes</taxon>
        <taxon>Kitasatosporales</taxon>
        <taxon>Streptomycetaceae</taxon>
        <taxon>Streptomyces</taxon>
    </lineage>
</organism>
<evidence type="ECO:0008006" key="5">
    <source>
        <dbReference type="Google" id="ProtNLM"/>
    </source>
</evidence>
<keyword evidence="4" id="KW-1185">Reference proteome</keyword>
<protein>
    <recommendedName>
        <fullName evidence="5">Integrase</fullName>
    </recommendedName>
</protein>
<gene>
    <name evidence="3" type="ORF">GCM10010260_78550</name>
</gene>
<evidence type="ECO:0000256" key="1">
    <source>
        <dbReference type="ARBA" id="ARBA00023125"/>
    </source>
</evidence>
<reference evidence="3" key="1">
    <citation type="journal article" date="2014" name="Int. J. Syst. Evol. Microbiol.">
        <title>Complete genome sequence of Corynebacterium casei LMG S-19264T (=DSM 44701T), isolated from a smear-ripened cheese.</title>
        <authorList>
            <consortium name="US DOE Joint Genome Institute (JGI-PGF)"/>
            <person name="Walter F."/>
            <person name="Albersmeier A."/>
            <person name="Kalinowski J."/>
            <person name="Ruckert C."/>
        </authorList>
    </citation>
    <scope>NUCLEOTIDE SEQUENCE</scope>
    <source>
        <strain evidence="3">JCM 4369</strain>
    </source>
</reference>
<feature type="region of interest" description="Disordered" evidence="2">
    <location>
        <begin position="72"/>
        <end position="102"/>
    </location>
</feature>